<proteinExistence type="predicted"/>
<evidence type="ECO:0000313" key="1">
    <source>
        <dbReference type="EMBL" id="PQJ30718.1"/>
    </source>
</evidence>
<sequence>MTTENWGSSKWITLNKDTRTSAHRFRDYKTGRMEAPIKVDGFATSYFRNKIDVEKKLKMRKPTFVD</sequence>
<name>A0A2S7U6S3_9FLAO</name>
<keyword evidence="2" id="KW-1185">Reference proteome</keyword>
<organism evidence="1 2">
    <name type="scientific">Nonlabens arenilitoris</name>
    <dbReference type="NCBI Taxonomy" id="1217969"/>
    <lineage>
        <taxon>Bacteria</taxon>
        <taxon>Pseudomonadati</taxon>
        <taxon>Bacteroidota</taxon>
        <taxon>Flavobacteriia</taxon>
        <taxon>Flavobacteriales</taxon>
        <taxon>Flavobacteriaceae</taxon>
        <taxon>Nonlabens</taxon>
    </lineage>
</organism>
<dbReference type="AlphaFoldDB" id="A0A2S7U6S3"/>
<dbReference type="Proteomes" id="UP000239747">
    <property type="component" value="Unassembled WGS sequence"/>
</dbReference>
<reference evidence="1 2" key="1">
    <citation type="submission" date="2017-01" db="EMBL/GenBank/DDBJ databases">
        <title>Trade-off between light-utilization and light-protection in marine flavobacteria.</title>
        <authorList>
            <person name="Kumagai Y."/>
            <person name="Yoshizawa S."/>
            <person name="Kogure K."/>
            <person name="Iwasaki W."/>
        </authorList>
    </citation>
    <scope>NUCLEOTIDE SEQUENCE [LARGE SCALE GENOMIC DNA]</scope>
    <source>
        <strain evidence="1 2">KCTC 32109</strain>
    </source>
</reference>
<protein>
    <submittedName>
        <fullName evidence="1">Uncharacterized protein</fullName>
    </submittedName>
</protein>
<dbReference type="EMBL" id="MTPW01000001">
    <property type="protein sequence ID" value="PQJ30718.1"/>
    <property type="molecule type" value="Genomic_DNA"/>
</dbReference>
<comment type="caution">
    <text evidence="1">The sequence shown here is derived from an EMBL/GenBank/DDBJ whole genome shotgun (WGS) entry which is preliminary data.</text>
</comment>
<evidence type="ECO:0000313" key="2">
    <source>
        <dbReference type="Proteomes" id="UP000239747"/>
    </source>
</evidence>
<gene>
    <name evidence="1" type="ORF">BST92_01685</name>
</gene>
<dbReference type="RefSeq" id="WP_211292416.1">
    <property type="nucleotide sequence ID" value="NZ_MTPW01000001.1"/>
</dbReference>
<accession>A0A2S7U6S3</accession>